<reference evidence="1 2" key="1">
    <citation type="journal article" date="2014" name="Agronomy (Basel)">
        <title>A Draft Genome Sequence for Ensete ventricosum, the Drought-Tolerant Tree Against Hunger.</title>
        <authorList>
            <person name="Harrison J."/>
            <person name="Moore K.A."/>
            <person name="Paszkiewicz K."/>
            <person name="Jones T."/>
            <person name="Grant M."/>
            <person name="Ambacheew D."/>
            <person name="Muzemil S."/>
            <person name="Studholme D.J."/>
        </authorList>
    </citation>
    <scope>NUCLEOTIDE SEQUENCE [LARGE SCALE GENOMIC DNA]</scope>
</reference>
<dbReference type="Proteomes" id="UP000287651">
    <property type="component" value="Unassembled WGS sequence"/>
</dbReference>
<name>A0A427A129_ENSVE</name>
<proteinExistence type="predicted"/>
<gene>
    <name evidence="1" type="ORF">B296_00025924</name>
</gene>
<comment type="caution">
    <text evidence="1">The sequence shown here is derived from an EMBL/GenBank/DDBJ whole genome shotgun (WGS) entry which is preliminary data.</text>
</comment>
<evidence type="ECO:0000313" key="2">
    <source>
        <dbReference type="Proteomes" id="UP000287651"/>
    </source>
</evidence>
<organism evidence="1 2">
    <name type="scientific">Ensete ventricosum</name>
    <name type="common">Abyssinian banana</name>
    <name type="synonym">Musa ensete</name>
    <dbReference type="NCBI Taxonomy" id="4639"/>
    <lineage>
        <taxon>Eukaryota</taxon>
        <taxon>Viridiplantae</taxon>
        <taxon>Streptophyta</taxon>
        <taxon>Embryophyta</taxon>
        <taxon>Tracheophyta</taxon>
        <taxon>Spermatophyta</taxon>
        <taxon>Magnoliopsida</taxon>
        <taxon>Liliopsida</taxon>
        <taxon>Zingiberales</taxon>
        <taxon>Musaceae</taxon>
        <taxon>Ensete</taxon>
    </lineage>
</organism>
<dbReference type="AlphaFoldDB" id="A0A427A129"/>
<sequence length="106" mass="11969">MYYVSNLTNHLQAAKEARYDKEAVVKFFRLVCNRWLVSCSSSSEGYKYDVLPLLPAHRSLTPPAPTLYPQLQPLSVPPENYSFHRLAATGLPRISSTKLNKADTNN</sequence>
<evidence type="ECO:0000313" key="1">
    <source>
        <dbReference type="EMBL" id="RRT69881.1"/>
    </source>
</evidence>
<accession>A0A427A129</accession>
<protein>
    <submittedName>
        <fullName evidence="1">Uncharacterized protein</fullName>
    </submittedName>
</protein>
<dbReference type="EMBL" id="AMZH03004197">
    <property type="protein sequence ID" value="RRT69881.1"/>
    <property type="molecule type" value="Genomic_DNA"/>
</dbReference>